<dbReference type="Gene3D" id="3.40.50.11540">
    <property type="entry name" value="NADH-ubiquinone oxidoreductase 51kDa subunit"/>
    <property type="match status" value="1"/>
</dbReference>
<dbReference type="InterPro" id="IPR037225">
    <property type="entry name" value="Nuo51_FMN-bd_sf"/>
</dbReference>
<dbReference type="CDD" id="cd02980">
    <property type="entry name" value="TRX_Fd_family"/>
    <property type="match status" value="1"/>
</dbReference>
<dbReference type="PANTHER" id="PTHR43578:SF3">
    <property type="entry name" value="NADH-QUINONE OXIDOREDUCTASE SUBUNIT F"/>
    <property type="match status" value="1"/>
</dbReference>
<keyword evidence="3" id="KW-0479">Metal-binding</keyword>
<comment type="similarity">
    <text evidence="1">Belongs to the complex I 51 kDa subunit family.</text>
</comment>
<evidence type="ECO:0000256" key="1">
    <source>
        <dbReference type="ARBA" id="ARBA00007523"/>
    </source>
</evidence>
<dbReference type="SUPFAM" id="SSF142984">
    <property type="entry name" value="Nqo1 middle domain-like"/>
    <property type="match status" value="1"/>
</dbReference>
<accession>A0A0S7XUW0</accession>
<dbReference type="GO" id="GO:0051539">
    <property type="term" value="F:4 iron, 4 sulfur cluster binding"/>
    <property type="evidence" value="ECO:0007669"/>
    <property type="project" value="UniProtKB-KW"/>
</dbReference>
<evidence type="ECO:0000256" key="2">
    <source>
        <dbReference type="ARBA" id="ARBA00022485"/>
    </source>
</evidence>
<keyword evidence="5" id="KW-0411">Iron-sulfur</keyword>
<evidence type="ECO:0000256" key="4">
    <source>
        <dbReference type="ARBA" id="ARBA00023004"/>
    </source>
</evidence>
<dbReference type="Gene3D" id="3.40.30.10">
    <property type="entry name" value="Glutaredoxin"/>
    <property type="match status" value="1"/>
</dbReference>
<dbReference type="PROSITE" id="PS51257">
    <property type="entry name" value="PROKAR_LIPOPROTEIN"/>
    <property type="match status" value="1"/>
</dbReference>
<evidence type="ECO:0000256" key="5">
    <source>
        <dbReference type="ARBA" id="ARBA00023014"/>
    </source>
</evidence>
<reference evidence="7 8" key="1">
    <citation type="journal article" date="2015" name="Microbiome">
        <title>Genomic resolution of linkages in carbon, nitrogen, and sulfur cycling among widespread estuary sediment bacteria.</title>
        <authorList>
            <person name="Baker B.J."/>
            <person name="Lazar C.S."/>
            <person name="Teske A.P."/>
            <person name="Dick G.J."/>
        </authorList>
    </citation>
    <scope>NUCLEOTIDE SEQUENCE [LARGE SCALE GENOMIC DNA]</scope>
    <source>
        <strain evidence="7">DG_54_3</strain>
    </source>
</reference>
<dbReference type="InterPro" id="IPR036249">
    <property type="entry name" value="Thioredoxin-like_sf"/>
</dbReference>
<name>A0A0S7XUW0_UNCSA</name>
<dbReference type="AlphaFoldDB" id="A0A0S7XUW0"/>
<dbReference type="SUPFAM" id="SSF52833">
    <property type="entry name" value="Thioredoxin-like"/>
    <property type="match status" value="1"/>
</dbReference>
<gene>
    <name evidence="7" type="ORF">AMJ44_08650</name>
</gene>
<dbReference type="Gene3D" id="6.10.250.1450">
    <property type="match status" value="1"/>
</dbReference>
<evidence type="ECO:0000313" key="8">
    <source>
        <dbReference type="Proteomes" id="UP000051861"/>
    </source>
</evidence>
<proteinExistence type="inferred from homology"/>
<feature type="non-terminal residue" evidence="7">
    <location>
        <position position="441"/>
    </location>
</feature>
<dbReference type="PANTHER" id="PTHR43578">
    <property type="entry name" value="NADH-QUINONE OXIDOREDUCTASE SUBUNIT F"/>
    <property type="match status" value="1"/>
</dbReference>
<organism evidence="7 8">
    <name type="scientific">candidate division WOR-1 bacterium DG_54_3</name>
    <dbReference type="NCBI Taxonomy" id="1703775"/>
    <lineage>
        <taxon>Bacteria</taxon>
        <taxon>Bacillati</taxon>
        <taxon>Saganbacteria</taxon>
    </lineage>
</organism>
<evidence type="ECO:0000313" key="7">
    <source>
        <dbReference type="EMBL" id="KPJ66285.1"/>
    </source>
</evidence>
<comment type="caution">
    <text evidence="7">The sequence shown here is derived from an EMBL/GenBank/DDBJ whole genome shotgun (WGS) entry which is preliminary data.</text>
</comment>
<protein>
    <submittedName>
        <fullName evidence="7">NADH dehydrogenase</fullName>
    </submittedName>
</protein>
<dbReference type="InterPro" id="IPR011538">
    <property type="entry name" value="Nuo51_FMN-bd"/>
</dbReference>
<dbReference type="SUPFAM" id="SSF142019">
    <property type="entry name" value="Nqo1 FMN-binding domain-like"/>
    <property type="match status" value="1"/>
</dbReference>
<keyword evidence="2" id="KW-0004">4Fe-4S</keyword>
<keyword evidence="4" id="KW-0408">Iron</keyword>
<dbReference type="Gene3D" id="3.10.20.600">
    <property type="match status" value="1"/>
</dbReference>
<dbReference type="Proteomes" id="UP000051861">
    <property type="component" value="Unassembled WGS sequence"/>
</dbReference>
<evidence type="ECO:0000256" key="3">
    <source>
        <dbReference type="ARBA" id="ARBA00022723"/>
    </source>
</evidence>
<dbReference type="EMBL" id="LIZX01000085">
    <property type="protein sequence ID" value="KPJ66285.1"/>
    <property type="molecule type" value="Genomic_DNA"/>
</dbReference>
<sequence>MISFEKKRKEAKKKWDLLKSSKIPIIYVGTASCGKAAGALEVLKSIGNTLKKNRLKAKTVRVGCMGPCYLEPLMDITLPGRPRISYANVTPEKVKKIIESYLIKDDPQAHFAVGHFGDENFEFTDGIPRFFDLPMLKPQVRVVLRNCGFIDPEEIDHYLANEGYSGVINAFRMGPEKVIAEVKEAGLRGRGGAGFPTYRKWEICRSSTSKMKYMICNADEGDPGAFMNRSLIEGDPHSVLEGMLIAAYAIGASHGYIYIRAEYPLAIARLKKALDQMKEYGLLGKNIQNSGFDFDITIKEGAGAFVCGEETALIGSIEGKRGMPRSRPPFPAVSGLHGMPTIINNVETLGTLPNILRNGSTWYKQYGTQGNYGTKTFSLVGNVRRSGLIEVPLGMTLRQIIFDIGGGSRKPFKAVQTGGPSGGCLSEEFLDTPIDYESLAA</sequence>
<dbReference type="FunFam" id="3.40.50.11540:FF:000001">
    <property type="entry name" value="NADH dehydrogenase [ubiquinone] flavoprotein 1, mitochondrial"/>
    <property type="match status" value="1"/>
</dbReference>
<dbReference type="Pfam" id="PF01512">
    <property type="entry name" value="Complex1_51K"/>
    <property type="match status" value="1"/>
</dbReference>
<dbReference type="GO" id="GO:0046872">
    <property type="term" value="F:metal ion binding"/>
    <property type="evidence" value="ECO:0007669"/>
    <property type="project" value="UniProtKB-KW"/>
</dbReference>
<feature type="domain" description="NADH-ubiquinone oxidoreductase 51kDa subunit FMN-binding" evidence="6">
    <location>
        <begin position="182"/>
        <end position="352"/>
    </location>
</feature>
<evidence type="ECO:0000259" key="6">
    <source>
        <dbReference type="Pfam" id="PF01512"/>
    </source>
</evidence>